<dbReference type="PROSITE" id="PS51012">
    <property type="entry name" value="ABC_TM2"/>
    <property type="match status" value="1"/>
</dbReference>
<keyword evidence="5 8" id="KW-0812">Transmembrane</keyword>
<keyword evidence="4" id="KW-1003">Cell membrane</keyword>
<dbReference type="EMBL" id="QFWT01000003">
    <property type="protein sequence ID" value="PWI34036.1"/>
    <property type="molecule type" value="Genomic_DNA"/>
</dbReference>
<keyword evidence="6 8" id="KW-1133">Transmembrane helix</keyword>
<dbReference type="GO" id="GO:0140359">
    <property type="term" value="F:ABC-type transporter activity"/>
    <property type="evidence" value="ECO:0007669"/>
    <property type="project" value="InterPro"/>
</dbReference>
<evidence type="ECO:0000313" key="10">
    <source>
        <dbReference type="EMBL" id="PWI34036.1"/>
    </source>
</evidence>
<evidence type="ECO:0000256" key="6">
    <source>
        <dbReference type="ARBA" id="ARBA00022989"/>
    </source>
</evidence>
<gene>
    <name evidence="10" type="ORF">DI392_07495</name>
</gene>
<evidence type="ECO:0000313" key="11">
    <source>
        <dbReference type="Proteomes" id="UP000245362"/>
    </source>
</evidence>
<dbReference type="InterPro" id="IPR013525">
    <property type="entry name" value="ABC2_TM"/>
</dbReference>
<name>A0A2U3BB64_9VIBR</name>
<keyword evidence="3" id="KW-0813">Transport</keyword>
<accession>A0A2U3BB64</accession>
<evidence type="ECO:0000256" key="7">
    <source>
        <dbReference type="ARBA" id="ARBA00023136"/>
    </source>
</evidence>
<dbReference type="InterPro" id="IPR047817">
    <property type="entry name" value="ABC2_TM_bact-type"/>
</dbReference>
<dbReference type="OrthoDB" id="9808686at2"/>
<feature type="domain" description="ABC transmembrane type-2" evidence="9">
    <location>
        <begin position="146"/>
        <end position="372"/>
    </location>
</feature>
<comment type="similarity">
    <text evidence="2">Belongs to the ABC-2 integral membrane protein family.</text>
</comment>
<protein>
    <recommendedName>
        <fullName evidence="9">ABC transmembrane type-2 domain-containing protein</fullName>
    </recommendedName>
</protein>
<comment type="subcellular location">
    <subcellularLocation>
        <location evidence="1">Cell membrane</location>
        <topology evidence="1">Multi-pass membrane protein</topology>
    </subcellularLocation>
</comment>
<evidence type="ECO:0000256" key="2">
    <source>
        <dbReference type="ARBA" id="ARBA00007783"/>
    </source>
</evidence>
<dbReference type="GO" id="GO:0005886">
    <property type="term" value="C:plasma membrane"/>
    <property type="evidence" value="ECO:0007669"/>
    <property type="project" value="UniProtKB-SubCell"/>
</dbReference>
<dbReference type="InterPro" id="IPR051449">
    <property type="entry name" value="ABC-2_transporter_component"/>
</dbReference>
<feature type="transmembrane region" description="Helical" evidence="8">
    <location>
        <begin position="343"/>
        <end position="366"/>
    </location>
</feature>
<dbReference type="RefSeq" id="WP_109319288.1">
    <property type="nucleotide sequence ID" value="NZ_QFWT01000003.1"/>
</dbReference>
<evidence type="ECO:0000256" key="1">
    <source>
        <dbReference type="ARBA" id="ARBA00004651"/>
    </source>
</evidence>
<dbReference type="Proteomes" id="UP000245362">
    <property type="component" value="Unassembled WGS sequence"/>
</dbReference>
<organism evidence="10 11">
    <name type="scientific">Vibrio albus</name>
    <dbReference type="NCBI Taxonomy" id="2200953"/>
    <lineage>
        <taxon>Bacteria</taxon>
        <taxon>Pseudomonadati</taxon>
        <taxon>Pseudomonadota</taxon>
        <taxon>Gammaproteobacteria</taxon>
        <taxon>Vibrionales</taxon>
        <taxon>Vibrionaceae</taxon>
        <taxon>Vibrio</taxon>
    </lineage>
</organism>
<reference evidence="10 11" key="1">
    <citation type="submission" date="2018-05" db="EMBL/GenBank/DDBJ databases">
        <title>Vibrio limimaris sp. nov., isolated from marine sediment.</title>
        <authorList>
            <person name="Li C.-M."/>
        </authorList>
    </citation>
    <scope>NUCLEOTIDE SEQUENCE [LARGE SCALE GENOMIC DNA]</scope>
    <source>
        <strain evidence="10 11">E4404</strain>
    </source>
</reference>
<feature type="transmembrane region" description="Helical" evidence="8">
    <location>
        <begin position="256"/>
        <end position="279"/>
    </location>
</feature>
<evidence type="ECO:0000256" key="5">
    <source>
        <dbReference type="ARBA" id="ARBA00022692"/>
    </source>
</evidence>
<feature type="transmembrane region" description="Helical" evidence="8">
    <location>
        <begin position="180"/>
        <end position="202"/>
    </location>
</feature>
<keyword evidence="7 8" id="KW-0472">Membrane</keyword>
<feature type="transmembrane region" description="Helical" evidence="8">
    <location>
        <begin position="291"/>
        <end position="309"/>
    </location>
</feature>
<dbReference type="PANTHER" id="PTHR30294">
    <property type="entry name" value="MEMBRANE COMPONENT OF ABC TRANSPORTER YHHJ-RELATED"/>
    <property type="match status" value="1"/>
</dbReference>
<dbReference type="Pfam" id="PF12698">
    <property type="entry name" value="ABC2_membrane_3"/>
    <property type="match status" value="1"/>
</dbReference>
<evidence type="ECO:0000259" key="9">
    <source>
        <dbReference type="PROSITE" id="PS51012"/>
    </source>
</evidence>
<proteinExistence type="inferred from homology"/>
<dbReference type="PANTHER" id="PTHR30294:SF29">
    <property type="entry name" value="MULTIDRUG ABC TRANSPORTER PERMEASE YBHS-RELATED"/>
    <property type="match status" value="1"/>
</dbReference>
<comment type="caution">
    <text evidence="10">The sequence shown here is derived from an EMBL/GenBank/DDBJ whole genome shotgun (WGS) entry which is preliminary data.</text>
</comment>
<dbReference type="Gene3D" id="3.40.1710.10">
    <property type="entry name" value="abc type-2 transporter like domain"/>
    <property type="match status" value="1"/>
</dbReference>
<feature type="transmembrane region" description="Helical" evidence="8">
    <location>
        <begin position="27"/>
        <end position="45"/>
    </location>
</feature>
<feature type="transmembrane region" description="Helical" evidence="8">
    <location>
        <begin position="229"/>
        <end position="250"/>
    </location>
</feature>
<evidence type="ECO:0000256" key="3">
    <source>
        <dbReference type="ARBA" id="ARBA00022448"/>
    </source>
</evidence>
<keyword evidence="11" id="KW-1185">Reference proteome</keyword>
<sequence length="376" mass="41236">MNRLSSIRIKAIVIKESRQVLRDPSSILIAFVLPAILLVLFAFGINMDARNVSIGIAMESSAPVAHRLVETFKATPYFRVDVATDRRDLFDKVTSGNLRGMVIIPQDFANLLSRGEQSPILVITDGSETNTANFVRNYAAGVLNVWKSLESLGNSAINKVPVELELRYWYNADLKSSNTLVPGSIAIIMAIVGTLLTSLVVAREWERGTMEALLSTPISPIELLIGKMVPYLILGFFSFVGAVLLAIFLFDVPFRGGTFALFVVGGAFLLSALGQGFLISTVTKNQFMSSMIALITAFLPAFLLSGFIFEIASMPFIIRQITRIIPARYLVTNLKTLFLVGDIWPVIIPNVIFLVVIAAIFFGLTIRKSPAVLELD</sequence>
<evidence type="ECO:0000256" key="4">
    <source>
        <dbReference type="ARBA" id="ARBA00022475"/>
    </source>
</evidence>
<evidence type="ECO:0000256" key="8">
    <source>
        <dbReference type="SAM" id="Phobius"/>
    </source>
</evidence>
<dbReference type="AlphaFoldDB" id="A0A2U3BB64"/>